<comment type="caution">
    <text evidence="1">The sequence shown here is derived from an EMBL/GenBank/DDBJ whole genome shotgun (WGS) entry which is preliminary data.</text>
</comment>
<sequence>MCGIVGLFTGCSALSYCPRRTLAPAGSAPAGQGPPRDADEADEAVKVVEAGEVSYTSPFARWDERAAVRRSPRRVLDDSPSGTARYFSPDLVPVARHRLVTGLRPELFDEILVQHLYRYLDFTAQLETLVVNRTVLGIATGSVGVGLPEEMRFDAYKIYCDEAYHALFSVDLMRQVRDASGIRPLLPEQPYFLRRLAEIQQSLTPENRPLAELLFVTVSETLISASLADLPADDTVLPAVRESIRDHAADEGRHHAYFATFLRYLWAALDPAGRRTAALLVPRLITAFLQPDRDAIRAELLEYGLARDDAEQVLAEVYDEATVAAHTRATAKRTLHYFTALDVLDDPQAKEEFHVHGLL</sequence>
<dbReference type="SUPFAM" id="SSF47240">
    <property type="entry name" value="Ferritin-like"/>
    <property type="match status" value="1"/>
</dbReference>
<proteinExistence type="predicted"/>
<name>A0A101J766_9ACTN</name>
<dbReference type="OrthoDB" id="505347at2"/>
<reference evidence="2" key="1">
    <citation type="submission" date="2015-10" db="EMBL/GenBank/DDBJ databases">
        <authorList>
            <person name="Ju K.-S."/>
            <person name="Doroghazi J.R."/>
            <person name="Metcalf W.W."/>
        </authorList>
    </citation>
    <scope>NUCLEOTIDE SEQUENCE [LARGE SCALE GENOMIC DNA]</scope>
    <source>
        <strain evidence="2">NRRL 3151</strain>
    </source>
</reference>
<protein>
    <recommendedName>
        <fullName evidence="3">Aminobenzoate oxygenase</fullName>
    </recommendedName>
</protein>
<keyword evidence="2" id="KW-1185">Reference proteome</keyword>
<dbReference type="InterPro" id="IPR025859">
    <property type="entry name" value="AurF/CmlI"/>
</dbReference>
<dbReference type="Gene3D" id="1.10.620.20">
    <property type="entry name" value="Ribonucleotide Reductase, subunit A"/>
    <property type="match status" value="1"/>
</dbReference>
<accession>A0A101J766</accession>
<evidence type="ECO:0000313" key="2">
    <source>
        <dbReference type="Proteomes" id="UP000053923"/>
    </source>
</evidence>
<dbReference type="InterPro" id="IPR009078">
    <property type="entry name" value="Ferritin-like_SF"/>
</dbReference>
<dbReference type="Proteomes" id="UP000053923">
    <property type="component" value="Unassembled WGS sequence"/>
</dbReference>
<dbReference type="Pfam" id="PF11583">
    <property type="entry name" value="AurF"/>
    <property type="match status" value="1"/>
</dbReference>
<dbReference type="InterPro" id="IPR012348">
    <property type="entry name" value="RNR-like"/>
</dbReference>
<evidence type="ECO:0008006" key="3">
    <source>
        <dbReference type="Google" id="ProtNLM"/>
    </source>
</evidence>
<dbReference type="EMBL" id="LLZG01000410">
    <property type="protein sequence ID" value="KUL21336.1"/>
    <property type="molecule type" value="Genomic_DNA"/>
</dbReference>
<evidence type="ECO:0000313" key="1">
    <source>
        <dbReference type="EMBL" id="KUL21336.1"/>
    </source>
</evidence>
<dbReference type="GO" id="GO:0016491">
    <property type="term" value="F:oxidoreductase activity"/>
    <property type="evidence" value="ECO:0007669"/>
    <property type="project" value="InterPro"/>
</dbReference>
<gene>
    <name evidence="1" type="ORF">ADL12_45250</name>
</gene>
<organism evidence="1 2">
    <name type="scientific">Streptomyces regalis</name>
    <dbReference type="NCBI Taxonomy" id="68262"/>
    <lineage>
        <taxon>Bacteria</taxon>
        <taxon>Bacillati</taxon>
        <taxon>Actinomycetota</taxon>
        <taxon>Actinomycetes</taxon>
        <taxon>Kitasatosporales</taxon>
        <taxon>Streptomycetaceae</taxon>
        <taxon>Streptomyces</taxon>
    </lineage>
</organism>
<dbReference type="AlphaFoldDB" id="A0A101J766"/>